<dbReference type="InterPro" id="IPR039436">
    <property type="entry name" value="Asteroid_dom"/>
</dbReference>
<dbReference type="Pfam" id="PF01553">
    <property type="entry name" value="Acyltransferase"/>
    <property type="match status" value="1"/>
</dbReference>
<dbReference type="SUPFAM" id="SSF69593">
    <property type="entry name" value="Glycerol-3-phosphate (1)-acyltransferase"/>
    <property type="match status" value="1"/>
</dbReference>
<dbReference type="GO" id="GO:0008654">
    <property type="term" value="P:phospholipid biosynthetic process"/>
    <property type="evidence" value="ECO:0007669"/>
    <property type="project" value="TreeGrafter"/>
</dbReference>
<name>A0A0E9NIR1_SAICN</name>
<dbReference type="InterPro" id="IPR002123">
    <property type="entry name" value="Plipid/glycerol_acylTrfase"/>
</dbReference>
<feature type="region of interest" description="Disordered" evidence="6">
    <location>
        <begin position="526"/>
        <end position="556"/>
    </location>
</feature>
<comment type="subcellular location">
    <subcellularLocation>
        <location evidence="1">Endomembrane system</location>
        <topology evidence="1">Peripheral membrane protein</topology>
    </subcellularLocation>
</comment>
<dbReference type="SUPFAM" id="SSF88723">
    <property type="entry name" value="PIN domain-like"/>
    <property type="match status" value="1"/>
</dbReference>
<evidence type="ECO:0000256" key="6">
    <source>
        <dbReference type="SAM" id="MobiDB-lite"/>
    </source>
</evidence>
<dbReference type="Pfam" id="PF19277">
    <property type="entry name" value="GPAT_C"/>
    <property type="match status" value="1"/>
</dbReference>
<protein>
    <recommendedName>
        <fullName evidence="7">Phospholipid/glycerol acyltransferase domain-containing protein</fullName>
    </recommendedName>
</protein>
<dbReference type="InterPro" id="IPR041728">
    <property type="entry name" value="GPAT/DHAPAT_LPLAT"/>
</dbReference>
<dbReference type="Gene3D" id="3.40.50.1010">
    <property type="entry name" value="5'-nuclease"/>
    <property type="match status" value="1"/>
</dbReference>
<evidence type="ECO:0000259" key="7">
    <source>
        <dbReference type="SMART" id="SM00563"/>
    </source>
</evidence>
<keyword evidence="3" id="KW-0808">Transferase</keyword>
<dbReference type="GO" id="GO:0031966">
    <property type="term" value="C:mitochondrial membrane"/>
    <property type="evidence" value="ECO:0007669"/>
    <property type="project" value="TreeGrafter"/>
</dbReference>
<dbReference type="Pfam" id="PF12813">
    <property type="entry name" value="XPG_I_2"/>
    <property type="match status" value="1"/>
</dbReference>
<keyword evidence="5" id="KW-0012">Acyltransferase</keyword>
<feature type="compositionally biased region" description="Basic residues" evidence="6">
    <location>
        <begin position="464"/>
        <end position="473"/>
    </location>
</feature>
<organism evidence="8 9">
    <name type="scientific">Saitoella complicata (strain BCRC 22490 / CBS 7301 / JCM 7358 / NBRC 10748 / NRRL Y-17804)</name>
    <dbReference type="NCBI Taxonomy" id="698492"/>
    <lineage>
        <taxon>Eukaryota</taxon>
        <taxon>Fungi</taxon>
        <taxon>Dikarya</taxon>
        <taxon>Ascomycota</taxon>
        <taxon>Taphrinomycotina</taxon>
        <taxon>Taphrinomycotina incertae sedis</taxon>
        <taxon>Saitoella</taxon>
    </lineage>
</organism>
<dbReference type="EMBL" id="BACD03000021">
    <property type="protein sequence ID" value="GAO49300.1"/>
    <property type="molecule type" value="Genomic_DNA"/>
</dbReference>
<evidence type="ECO:0000256" key="4">
    <source>
        <dbReference type="ARBA" id="ARBA00023136"/>
    </source>
</evidence>
<dbReference type="SMART" id="SM00563">
    <property type="entry name" value="PlsC"/>
    <property type="match status" value="1"/>
</dbReference>
<feature type="region of interest" description="Disordered" evidence="6">
    <location>
        <begin position="456"/>
        <end position="482"/>
    </location>
</feature>
<evidence type="ECO:0000313" key="8">
    <source>
        <dbReference type="EMBL" id="GAO49300.1"/>
    </source>
</evidence>
<dbReference type="GO" id="GO:0004366">
    <property type="term" value="F:glycerol-3-phosphate O-acyltransferase activity"/>
    <property type="evidence" value="ECO:0007669"/>
    <property type="project" value="TreeGrafter"/>
</dbReference>
<evidence type="ECO:0000313" key="9">
    <source>
        <dbReference type="Proteomes" id="UP000033140"/>
    </source>
</evidence>
<gene>
    <name evidence="8" type="ORF">G7K_3451-t1</name>
</gene>
<feature type="compositionally biased region" description="Polar residues" evidence="6">
    <location>
        <begin position="535"/>
        <end position="550"/>
    </location>
</feature>
<dbReference type="PANTHER" id="PTHR12563:SF17">
    <property type="entry name" value="DIHYDROXYACETONE PHOSPHATE ACYLTRANSFERASE"/>
    <property type="match status" value="1"/>
</dbReference>
<dbReference type="Proteomes" id="UP000033140">
    <property type="component" value="Unassembled WGS sequence"/>
</dbReference>
<keyword evidence="4" id="KW-0472">Membrane</keyword>
<evidence type="ECO:0000256" key="3">
    <source>
        <dbReference type="ARBA" id="ARBA00022679"/>
    </source>
</evidence>
<dbReference type="InterPro" id="IPR022284">
    <property type="entry name" value="GPAT/DHAPAT"/>
</dbReference>
<comment type="similarity">
    <text evidence="2">Belongs to the GPAT/DAPAT family.</text>
</comment>
<reference evidence="8 9" key="1">
    <citation type="journal article" date="2011" name="J. Gen. Appl. Microbiol.">
        <title>Draft genome sequencing of the enigmatic yeast Saitoella complicata.</title>
        <authorList>
            <person name="Nishida H."/>
            <person name="Hamamoto M."/>
            <person name="Sugiyama J."/>
        </authorList>
    </citation>
    <scope>NUCLEOTIDE SEQUENCE [LARGE SCALE GENOMIC DNA]</scope>
    <source>
        <strain evidence="8 9">NRRL Y-17804</strain>
    </source>
</reference>
<dbReference type="GO" id="GO:0006631">
    <property type="term" value="P:fatty acid metabolic process"/>
    <property type="evidence" value="ECO:0007669"/>
    <property type="project" value="TreeGrafter"/>
</dbReference>
<proteinExistence type="inferred from homology"/>
<dbReference type="STRING" id="698492.A0A0E9NIR1"/>
<dbReference type="PANTHER" id="PTHR12563">
    <property type="entry name" value="GLYCEROL-3-PHOSPHATE ACYLTRANSFERASE"/>
    <property type="match status" value="1"/>
</dbReference>
<evidence type="ECO:0000256" key="2">
    <source>
        <dbReference type="ARBA" id="ARBA00007937"/>
    </source>
</evidence>
<sequence>MHKRGIRLARSTNSLKYLPSNGVIAGNSDALSPPFAVPVLQDVLLELGVEMFTAPSEADRECAIRVRRGGKGFYCLSLDSDMLVYDIADAGYIPLDTVVFTEGKIIASVFNPAEVSAKLGLRGVGDMVELAALLGAEGADEDVLMNAAHRSISACLKFILAGNVANTVGAEELDRVRALFDIATAAAQAPEADDSPLVAYVKSGRMYNRVAEVVFVDPEMEAAAVREIWLPVIHEDLGRASAWVAGRQMRAAAYGLLQTGGTAREQIRKGARIVEEDVPCVAVGTEDWKDLLGSSGEELTKRVFVTAAREVCTIQTESSVLLDFELAALVLTLLISSLPSTQTGDIPTDLKYSPSNPISSNLRTIHIGAQYQAALFSTYALLQASQTPSLPPIWKFWDASLFTRLLNKLKGGTRVSALLPGRLEDIKGLYDDILKGDGVEVEDAIDVWSEKAKGGKGLSEVRSPKKKKVKKIKKDADGTGAGTLSKPIAVGSGNIYDMLMKGSLAVPRNPSPNPQPSTLFKINEMTETESKHESVTSPEGQAEPRSTTRNLAKHDKAHFRREPLPFLRELNAWYNGVGWRGYNDYIGQRIYYDGFTAEIKSQTLSSPILRKKIVELATKRAEVEYPNEAIPRARRRTELENQLGEVADKLADGMITRLEHHKFIRGACWMVNQMLARMYDQGIHVDDGQVQQLRETAMKAEKEGRSLIILPCHKSHIDYISIQIIFYRLGFSLPHVVAGDNLNFPVVGPFLQNAGGFYIRREWGDDALYSTLVHCYISVLLARGLNIECFIEGTRSRTGKLLPPKLGILKLILDEVTKDGTKDAYVVPVSVQYDRVIEAESYVSELLGKPKEKEGLIDMLKNWDLLQLRLGRIDVRFAEAFSLKEFVNAQETRQTERSVTERATPRSTYASSSALQLRILRALGYKVLADINRVSVVMPAALVGTVILTLRGRGVGKSELVRRVAWLIERVKAKGGQVVDFHGVSLEGIVERALGFLGDLVGEVTEKGVLEPTYYAKDRFQLSLYRNQVIHLFVSEAIIAAAMYTKLKQGGGPAHQRMPLEDLYDRCTFLSQLFKNEFIFGPQGFAPNMRISLEELKKDEVIDMQQGYVELSREERELGRENYDFYCFLLWPLVETYWLASVAMFALAPRNGNAGASWVSMKEFEDAAQNLGKTLFYQGDLSYYEAVSKETLRNAYQRLTEEGVITIRRTRGGRAPNVLRLSKLWWPARDKATGEVQVGGKLWDLVESIAVSRREGKNRRDNATVSRRVLFIADEVGARLKRQSDQGITDKATNLDVVEKGKKGAQTLEGPLSAKL</sequence>
<evidence type="ECO:0000256" key="5">
    <source>
        <dbReference type="ARBA" id="ARBA00023315"/>
    </source>
</evidence>
<dbReference type="GO" id="GO:0012505">
    <property type="term" value="C:endomembrane system"/>
    <property type="evidence" value="ECO:0007669"/>
    <property type="project" value="UniProtKB-SubCell"/>
</dbReference>
<dbReference type="InterPro" id="IPR045520">
    <property type="entry name" value="GPAT/DHAPAT_C"/>
</dbReference>
<keyword evidence="9" id="KW-1185">Reference proteome</keyword>
<reference evidence="8 9" key="3">
    <citation type="journal article" date="2015" name="Genome Announc.">
        <title>Draft Genome Sequence of the Archiascomycetous Yeast Saitoella complicata.</title>
        <authorList>
            <person name="Yamauchi K."/>
            <person name="Kondo S."/>
            <person name="Hamamoto M."/>
            <person name="Takahashi Y."/>
            <person name="Ogura Y."/>
            <person name="Hayashi T."/>
            <person name="Nishida H."/>
        </authorList>
    </citation>
    <scope>NUCLEOTIDE SEQUENCE [LARGE SCALE GENOMIC DNA]</scope>
    <source>
        <strain evidence="8 9">NRRL Y-17804</strain>
    </source>
</reference>
<feature type="domain" description="Phospholipid/glycerol acyltransferase" evidence="7">
    <location>
        <begin position="707"/>
        <end position="834"/>
    </location>
</feature>
<dbReference type="CDD" id="cd07993">
    <property type="entry name" value="LPLAT_DHAPAT-like"/>
    <property type="match status" value="1"/>
</dbReference>
<evidence type="ECO:0000256" key="1">
    <source>
        <dbReference type="ARBA" id="ARBA00004184"/>
    </source>
</evidence>
<comment type="caution">
    <text evidence="8">The sequence shown here is derived from an EMBL/GenBank/DDBJ whole genome shotgun (WGS) entry which is preliminary data.</text>
</comment>
<reference evidence="8 9" key="2">
    <citation type="journal article" date="2014" name="J. Gen. Appl. Microbiol.">
        <title>The early diverging ascomycetous budding yeast Saitoella complicata has three histone deacetylases belonging to the Clr6, Hos2, and Rpd3 lineages.</title>
        <authorList>
            <person name="Nishida H."/>
            <person name="Matsumoto T."/>
            <person name="Kondo S."/>
            <person name="Hamamoto M."/>
            <person name="Yoshikawa H."/>
        </authorList>
    </citation>
    <scope>NUCLEOTIDE SEQUENCE [LARGE SCALE GENOMIC DNA]</scope>
    <source>
        <strain evidence="8 9">NRRL Y-17804</strain>
    </source>
</reference>
<dbReference type="InterPro" id="IPR029060">
    <property type="entry name" value="PIN-like_dom_sf"/>
</dbReference>
<dbReference type="GO" id="GO:0006072">
    <property type="term" value="P:glycerol-3-phosphate metabolic process"/>
    <property type="evidence" value="ECO:0007669"/>
    <property type="project" value="TreeGrafter"/>
</dbReference>
<dbReference type="GO" id="GO:0019432">
    <property type="term" value="P:triglyceride biosynthetic process"/>
    <property type="evidence" value="ECO:0007669"/>
    <property type="project" value="TreeGrafter"/>
</dbReference>
<accession>A0A0E9NIR1</accession>